<dbReference type="InterPro" id="IPR011146">
    <property type="entry name" value="HIT-like"/>
</dbReference>
<dbReference type="AlphaFoldDB" id="A0ABD0B6A6"/>
<name>A0ABD0B6A6_AERCA</name>
<dbReference type="Proteomes" id="UP000737420">
    <property type="component" value="Unassembled WGS sequence"/>
</dbReference>
<accession>A0ABD0B6A6</accession>
<dbReference type="InterPro" id="IPR026026">
    <property type="entry name" value="HIT_Hint"/>
</dbReference>
<evidence type="ECO:0000259" key="2">
    <source>
        <dbReference type="PROSITE" id="PS51084"/>
    </source>
</evidence>
<feature type="domain" description="HIT" evidence="2">
    <location>
        <begin position="18"/>
        <end position="120"/>
    </location>
</feature>
<organism evidence="3 4">
    <name type="scientific">Aeromonas caviae</name>
    <name type="common">Aeromonas punctata</name>
    <dbReference type="NCBI Taxonomy" id="648"/>
    <lineage>
        <taxon>Bacteria</taxon>
        <taxon>Pseudomonadati</taxon>
        <taxon>Pseudomonadota</taxon>
        <taxon>Gammaproteobacteria</taxon>
        <taxon>Aeromonadales</taxon>
        <taxon>Aeromonadaceae</taxon>
        <taxon>Aeromonas</taxon>
    </lineage>
</organism>
<sequence>MGTSLIPDVPMLISEAPMFELHPRLQADTRILGDLPLCRVLLAKDSQYPWLILVPRVANLREIHHLAPEQQQQLMQESCAVATLMERALGPDKINVAALGNLVPQLHLHHVARFSSDAAWPGPIWGACPAIPYEEQALQGAAASWQTRLATLDGFQPFLTDNPVK</sequence>
<evidence type="ECO:0000313" key="4">
    <source>
        <dbReference type="Proteomes" id="UP000737420"/>
    </source>
</evidence>
<gene>
    <name evidence="3" type="ORF">KAM382_17830</name>
</gene>
<comment type="caution">
    <text evidence="3">The sequence shown here is derived from an EMBL/GenBank/DDBJ whole genome shotgun (WGS) entry which is preliminary data.</text>
</comment>
<dbReference type="InterPro" id="IPR036265">
    <property type="entry name" value="HIT-like_sf"/>
</dbReference>
<comment type="caution">
    <text evidence="1">Lacks conserved residue(s) required for the propagation of feature annotation.</text>
</comment>
<dbReference type="PIRSF" id="PIRSF000714">
    <property type="entry name" value="HIT"/>
    <property type="match status" value="1"/>
</dbReference>
<reference evidence="3 4" key="1">
    <citation type="submission" date="2021-07" db="EMBL/GenBank/DDBJ databases">
        <title>Draft genome sequence of carbapenem-resistant Aeromonas spp. in Japan.</title>
        <authorList>
            <person name="Maehana S."/>
            <person name="Suzuki M."/>
            <person name="Kitasato H."/>
        </authorList>
    </citation>
    <scope>NUCLEOTIDE SEQUENCE [LARGE SCALE GENOMIC DNA]</scope>
    <source>
        <strain evidence="3 4">KAM382</strain>
    </source>
</reference>
<dbReference type="Pfam" id="PF01230">
    <property type="entry name" value="HIT"/>
    <property type="match status" value="1"/>
</dbReference>
<evidence type="ECO:0000313" key="3">
    <source>
        <dbReference type="EMBL" id="GJB91722.1"/>
    </source>
</evidence>
<dbReference type="EMBL" id="BPOP01000014">
    <property type="protein sequence ID" value="GJB91722.1"/>
    <property type="molecule type" value="Genomic_DNA"/>
</dbReference>
<dbReference type="SUPFAM" id="SSF54197">
    <property type="entry name" value="HIT-like"/>
    <property type="match status" value="1"/>
</dbReference>
<dbReference type="PROSITE" id="PS51084">
    <property type="entry name" value="HIT_2"/>
    <property type="match status" value="1"/>
</dbReference>
<evidence type="ECO:0000256" key="1">
    <source>
        <dbReference type="PROSITE-ProRule" id="PRU00464"/>
    </source>
</evidence>
<protein>
    <submittedName>
        <fullName evidence="3">Histidine triad protein</fullName>
    </submittedName>
</protein>
<proteinExistence type="predicted"/>
<dbReference type="Gene3D" id="3.30.428.10">
    <property type="entry name" value="HIT-like"/>
    <property type="match status" value="1"/>
</dbReference>